<keyword evidence="2" id="KW-1185">Reference proteome</keyword>
<dbReference type="Gene3D" id="3.40.50.300">
    <property type="entry name" value="P-loop containing nucleotide triphosphate hydrolases"/>
    <property type="match status" value="1"/>
</dbReference>
<accession>A0ABR6ILN0</accession>
<organism evidence="1 2">
    <name type="scientific">Rhizobium mongolense</name>
    <dbReference type="NCBI Taxonomy" id="57676"/>
    <lineage>
        <taxon>Bacteria</taxon>
        <taxon>Pseudomonadati</taxon>
        <taxon>Pseudomonadota</taxon>
        <taxon>Alphaproteobacteria</taxon>
        <taxon>Hyphomicrobiales</taxon>
        <taxon>Rhizobiaceae</taxon>
        <taxon>Rhizobium/Agrobacterium group</taxon>
        <taxon>Rhizobium</taxon>
    </lineage>
</organism>
<reference evidence="1 2" key="1">
    <citation type="submission" date="2020-08" db="EMBL/GenBank/DDBJ databases">
        <title>Genomic Encyclopedia of Type Strains, Phase IV (KMG-V): Genome sequencing to study the core and pangenomes of soil and plant-associated prokaryotes.</title>
        <authorList>
            <person name="Whitman W."/>
        </authorList>
    </citation>
    <scope>NUCLEOTIDE SEQUENCE [LARGE SCALE GENOMIC DNA]</scope>
    <source>
        <strain evidence="1 2">SEMIA 4087</strain>
    </source>
</reference>
<protein>
    <submittedName>
        <fullName evidence="1">Uncharacterized protein YhaN</fullName>
    </submittedName>
</protein>
<comment type="caution">
    <text evidence="1">The sequence shown here is derived from an EMBL/GenBank/DDBJ whole genome shotgun (WGS) entry which is preliminary data.</text>
</comment>
<dbReference type="Proteomes" id="UP000551353">
    <property type="component" value="Unassembled WGS sequence"/>
</dbReference>
<dbReference type="PANTHER" id="PTHR41259:SF1">
    <property type="entry name" value="DOUBLE-STRAND BREAK REPAIR RAD50 ATPASE, PUTATIVE-RELATED"/>
    <property type="match status" value="1"/>
</dbReference>
<proteinExistence type="predicted"/>
<dbReference type="PANTHER" id="PTHR41259">
    <property type="entry name" value="DOUBLE-STRAND BREAK REPAIR RAD50 ATPASE, PUTATIVE-RELATED"/>
    <property type="match status" value="1"/>
</dbReference>
<dbReference type="InterPro" id="IPR027417">
    <property type="entry name" value="P-loop_NTPase"/>
</dbReference>
<evidence type="ECO:0000313" key="2">
    <source>
        <dbReference type="Proteomes" id="UP000551353"/>
    </source>
</evidence>
<dbReference type="EMBL" id="JACIFX010000003">
    <property type="protein sequence ID" value="MBB4228777.1"/>
    <property type="molecule type" value="Genomic_DNA"/>
</dbReference>
<gene>
    <name evidence="1" type="ORF">GGD56_002619</name>
</gene>
<sequence length="86" mass="9826">MSTGSQFQLYLALRLAGYEEFAALRPPVPFIADDIMESFDNPRSEEVFRLLGDMAKVGQVSYLTHHWHLCEIAQRVVPSVIIHRLP</sequence>
<evidence type="ECO:0000313" key="1">
    <source>
        <dbReference type="EMBL" id="MBB4228777.1"/>
    </source>
</evidence>
<name>A0ABR6ILN0_9HYPH</name>